<organism evidence="3 4">
    <name type="scientific">Hibiscus sabdariffa</name>
    <name type="common">roselle</name>
    <dbReference type="NCBI Taxonomy" id="183260"/>
    <lineage>
        <taxon>Eukaryota</taxon>
        <taxon>Viridiplantae</taxon>
        <taxon>Streptophyta</taxon>
        <taxon>Embryophyta</taxon>
        <taxon>Tracheophyta</taxon>
        <taxon>Spermatophyta</taxon>
        <taxon>Magnoliopsida</taxon>
        <taxon>eudicotyledons</taxon>
        <taxon>Gunneridae</taxon>
        <taxon>Pentapetalae</taxon>
        <taxon>rosids</taxon>
        <taxon>malvids</taxon>
        <taxon>Malvales</taxon>
        <taxon>Malvaceae</taxon>
        <taxon>Malvoideae</taxon>
        <taxon>Hibiscus</taxon>
    </lineage>
</organism>
<dbReference type="Proteomes" id="UP001472677">
    <property type="component" value="Unassembled WGS sequence"/>
</dbReference>
<dbReference type="Pfam" id="PF12436">
    <property type="entry name" value="USP7_ICP0_bdg"/>
    <property type="match status" value="1"/>
</dbReference>
<dbReference type="InterPro" id="IPR024729">
    <property type="entry name" value="USP7_ICP0-binding_dom"/>
</dbReference>
<keyword evidence="4" id="KW-1185">Reference proteome</keyword>
<gene>
    <name evidence="3" type="ORF">V6N12_041299</name>
</gene>
<comment type="caution">
    <text evidence="3">The sequence shown here is derived from an EMBL/GenBank/DDBJ whole genome shotgun (WGS) entry which is preliminary data.</text>
</comment>
<evidence type="ECO:0000259" key="2">
    <source>
        <dbReference type="Pfam" id="PF12436"/>
    </source>
</evidence>
<dbReference type="Gene3D" id="3.10.20.90">
    <property type="entry name" value="Phosphatidylinositol 3-kinase Catalytic Subunit, Chain A, domain 1"/>
    <property type="match status" value="1"/>
</dbReference>
<reference evidence="3 4" key="1">
    <citation type="journal article" date="2024" name="G3 (Bethesda)">
        <title>Genome assembly of Hibiscus sabdariffa L. provides insights into metabolisms of medicinal natural products.</title>
        <authorList>
            <person name="Kim T."/>
        </authorList>
    </citation>
    <scope>NUCLEOTIDE SEQUENCE [LARGE SCALE GENOMIC DNA]</scope>
    <source>
        <strain evidence="3">TK-2024</strain>
        <tissue evidence="3">Old leaves</tissue>
    </source>
</reference>
<sequence>MMLDIIVQDFRLVTTPYNTEVDILLFFKHYDPRKKSFSSYVGRLFVKSAGKPIEILSKLNKMAGYALNEEFNLYEEIKFEPSVMVNRLTRKSCSELASLRMVTICFQNSVPVEGTNQYRYPDVPSFLEYVHDRQVHSLRPLYLQLSRRCAYPNHSHWMRSVKQILIFPKGNNADPLSVLLTQQVYPMGGVNIQSEEINHRYKFPVPRDLDRDLGKYLSPETDSSVRNLYLLHRPITINIYTVSSVLSSSFNALIIDRKRLLEILAYQCNFSDSGCGPSVKTITTVQTDH</sequence>
<name>A0ABR2E6B3_9ROSI</name>
<evidence type="ECO:0000256" key="1">
    <source>
        <dbReference type="ARBA" id="ARBA00022786"/>
    </source>
</evidence>
<evidence type="ECO:0000313" key="3">
    <source>
        <dbReference type="EMBL" id="KAK8552720.1"/>
    </source>
</evidence>
<accession>A0ABR2E6B3</accession>
<protein>
    <recommendedName>
        <fullName evidence="2">Ubiquitin carboxyl-terminal hydrolase 7 ICP0-binding domain-containing protein</fullName>
    </recommendedName>
</protein>
<evidence type="ECO:0000313" key="4">
    <source>
        <dbReference type="Proteomes" id="UP001472677"/>
    </source>
</evidence>
<keyword evidence="1" id="KW-0833">Ubl conjugation pathway</keyword>
<proteinExistence type="predicted"/>
<dbReference type="EMBL" id="JBBPBM010000020">
    <property type="protein sequence ID" value="KAK8552720.1"/>
    <property type="molecule type" value="Genomic_DNA"/>
</dbReference>
<feature type="domain" description="Ubiquitin carboxyl-terminal hydrolase 7 ICP0-binding" evidence="2">
    <location>
        <begin position="15"/>
        <end position="141"/>
    </location>
</feature>